<comment type="caution">
    <text evidence="2">The sequence shown here is derived from an EMBL/GenBank/DDBJ whole genome shotgun (WGS) entry which is preliminary data.</text>
</comment>
<dbReference type="SUPFAM" id="SSF57256">
    <property type="entry name" value="Elafin-like"/>
    <property type="match status" value="1"/>
</dbReference>
<protein>
    <recommendedName>
        <fullName evidence="1">WAP domain-containing protein</fullName>
    </recommendedName>
</protein>
<dbReference type="PROSITE" id="PS51390">
    <property type="entry name" value="WAP"/>
    <property type="match status" value="1"/>
</dbReference>
<dbReference type="Proteomes" id="UP000823941">
    <property type="component" value="Chromosome 25"/>
</dbReference>
<name>A0ABQ7PYX3_PLUXY</name>
<reference evidence="2 3" key="1">
    <citation type="submission" date="2021-06" db="EMBL/GenBank/DDBJ databases">
        <title>A haploid diamondback moth (Plutella xylostella L.) genome assembly resolves 31 chromosomes and identifies a diamide resistance mutation.</title>
        <authorList>
            <person name="Ward C.M."/>
            <person name="Perry K.D."/>
            <person name="Baker G."/>
            <person name="Powis K."/>
            <person name="Heckel D.G."/>
            <person name="Baxter S.W."/>
        </authorList>
    </citation>
    <scope>NUCLEOTIDE SEQUENCE [LARGE SCALE GENOMIC DNA]</scope>
    <source>
        <strain evidence="2 3">LV</strain>
        <tissue evidence="2">Single pupa</tissue>
    </source>
</reference>
<gene>
    <name evidence="2" type="ORF">JYU34_018868</name>
</gene>
<dbReference type="EMBL" id="JAHIBW010000025">
    <property type="protein sequence ID" value="KAG7298100.1"/>
    <property type="molecule type" value="Genomic_DNA"/>
</dbReference>
<dbReference type="Gene3D" id="4.10.75.10">
    <property type="entry name" value="Elafin-like"/>
    <property type="match status" value="1"/>
</dbReference>
<evidence type="ECO:0000259" key="1">
    <source>
        <dbReference type="PROSITE" id="PS51390"/>
    </source>
</evidence>
<dbReference type="Pfam" id="PF00095">
    <property type="entry name" value="WAP"/>
    <property type="match status" value="1"/>
</dbReference>
<keyword evidence="3" id="KW-1185">Reference proteome</keyword>
<dbReference type="InterPro" id="IPR008197">
    <property type="entry name" value="WAP_dom"/>
</dbReference>
<feature type="domain" description="WAP" evidence="1">
    <location>
        <begin position="50"/>
        <end position="98"/>
    </location>
</feature>
<dbReference type="PRINTS" id="PR00003">
    <property type="entry name" value="4DISULPHCORE"/>
</dbReference>
<organism evidence="2 3">
    <name type="scientific">Plutella xylostella</name>
    <name type="common">Diamondback moth</name>
    <name type="synonym">Plutella maculipennis</name>
    <dbReference type="NCBI Taxonomy" id="51655"/>
    <lineage>
        <taxon>Eukaryota</taxon>
        <taxon>Metazoa</taxon>
        <taxon>Ecdysozoa</taxon>
        <taxon>Arthropoda</taxon>
        <taxon>Hexapoda</taxon>
        <taxon>Insecta</taxon>
        <taxon>Pterygota</taxon>
        <taxon>Neoptera</taxon>
        <taxon>Endopterygota</taxon>
        <taxon>Lepidoptera</taxon>
        <taxon>Glossata</taxon>
        <taxon>Ditrysia</taxon>
        <taxon>Yponomeutoidea</taxon>
        <taxon>Plutellidae</taxon>
        <taxon>Plutella</taxon>
    </lineage>
</organism>
<dbReference type="SMART" id="SM00217">
    <property type="entry name" value="WAP"/>
    <property type="match status" value="1"/>
</dbReference>
<sequence length="132" mass="14044">MECRACGRRRAASAVCALPRPATVMRRRASAQRSSVPSEWTRPLERITVKVNKPGLCPSEQLLATEQSCRRECTDDADCRGVGKCCASGCSQLCVAPLASATTPYVPSTTGVPGTYAAHLKAYPGLDKANIC</sequence>
<evidence type="ECO:0000313" key="3">
    <source>
        <dbReference type="Proteomes" id="UP000823941"/>
    </source>
</evidence>
<accession>A0ABQ7PYX3</accession>
<dbReference type="InterPro" id="IPR036645">
    <property type="entry name" value="Elafin-like_sf"/>
</dbReference>
<evidence type="ECO:0000313" key="2">
    <source>
        <dbReference type="EMBL" id="KAG7298100.1"/>
    </source>
</evidence>
<proteinExistence type="predicted"/>